<evidence type="ECO:0000256" key="2">
    <source>
        <dbReference type="SAM" id="MobiDB-lite"/>
    </source>
</evidence>
<keyword evidence="1" id="KW-0009">Actin-binding</keyword>
<dbReference type="Pfam" id="PF24959">
    <property type="entry name" value="FH3_FHOD1-3"/>
    <property type="match status" value="1"/>
</dbReference>
<name>A0ABQ9GZI3_9NEOP</name>
<dbReference type="PANTHER" id="PTHR45920:SF4">
    <property type="entry name" value="FORMIN HOMOLOGY 2 DOMAIN CONTAINING, ISOFORM I"/>
    <property type="match status" value="1"/>
</dbReference>
<feature type="compositionally biased region" description="Low complexity" evidence="2">
    <location>
        <begin position="612"/>
        <end position="621"/>
    </location>
</feature>
<keyword evidence="6" id="KW-1185">Reference proteome</keyword>
<evidence type="ECO:0000256" key="1">
    <source>
        <dbReference type="ARBA" id="ARBA00023203"/>
    </source>
</evidence>
<dbReference type="InterPro" id="IPR016024">
    <property type="entry name" value="ARM-type_fold"/>
</dbReference>
<dbReference type="Gene3D" id="1.25.10.10">
    <property type="entry name" value="Leucine-rich Repeat Variant"/>
    <property type="match status" value="1"/>
</dbReference>
<feature type="domain" description="GBD/FH3" evidence="3">
    <location>
        <begin position="1"/>
        <end position="285"/>
    </location>
</feature>
<dbReference type="InterPro" id="IPR011989">
    <property type="entry name" value="ARM-like"/>
</dbReference>
<dbReference type="Pfam" id="PF02181">
    <property type="entry name" value="FH2"/>
    <property type="match status" value="1"/>
</dbReference>
<evidence type="ECO:0000313" key="6">
    <source>
        <dbReference type="Proteomes" id="UP001159363"/>
    </source>
</evidence>
<feature type="region of interest" description="Disordered" evidence="2">
    <location>
        <begin position="343"/>
        <end position="382"/>
    </location>
</feature>
<feature type="domain" description="FH2" evidence="4">
    <location>
        <begin position="617"/>
        <end position="845"/>
    </location>
</feature>
<evidence type="ECO:0008006" key="7">
    <source>
        <dbReference type="Google" id="ProtNLM"/>
    </source>
</evidence>
<feature type="region of interest" description="Disordered" evidence="2">
    <location>
        <begin position="224"/>
        <end position="308"/>
    </location>
</feature>
<proteinExistence type="predicted"/>
<dbReference type="InterPro" id="IPR056771">
    <property type="entry name" value="FH3_FHOD1-3-like"/>
</dbReference>
<feature type="compositionally biased region" description="Polar residues" evidence="2">
    <location>
        <begin position="241"/>
        <end position="252"/>
    </location>
</feature>
<dbReference type="InterPro" id="IPR015425">
    <property type="entry name" value="FH2_Formin"/>
</dbReference>
<evidence type="ECO:0000313" key="5">
    <source>
        <dbReference type="EMBL" id="KAJ8877458.1"/>
    </source>
</evidence>
<gene>
    <name evidence="5" type="ORF">PR048_021913</name>
</gene>
<accession>A0ABQ9GZI3</accession>
<feature type="compositionally biased region" description="Basic and acidic residues" evidence="2">
    <location>
        <begin position="344"/>
        <end position="353"/>
    </location>
</feature>
<protein>
    <recommendedName>
        <fullName evidence="7">FH1/FH2 domain-containing protein 3</fullName>
    </recommendedName>
</protein>
<feature type="region of interest" description="Disordered" evidence="2">
    <location>
        <begin position="406"/>
        <end position="425"/>
    </location>
</feature>
<feature type="compositionally biased region" description="Acidic residues" evidence="2">
    <location>
        <begin position="406"/>
        <end position="416"/>
    </location>
</feature>
<dbReference type="PROSITE" id="PS51232">
    <property type="entry name" value="GBD_FH3"/>
    <property type="match status" value="1"/>
</dbReference>
<comment type="caution">
    <text evidence="5">The sequence shown here is derived from an EMBL/GenBank/DDBJ whole genome shotgun (WGS) entry which is preliminary data.</text>
</comment>
<evidence type="ECO:0000259" key="4">
    <source>
        <dbReference type="PROSITE" id="PS51444"/>
    </source>
</evidence>
<sequence>MLMCYCDAMLQEDKDLVHEFVQNDGLACLIKVGCEADQNYQNYILRALGQVMLYVDGMNGVMEHNETVQWLYTLIASKFRLVVKTALKLLLVFVEYIESNCLLLIKAVRAVDLAHGQLPWSNIMRLLKDYDAADTELLIYAMTLVNKTLNGIPDQDTYYDQVDALEEQGVEGTIQRYMSKQGTDLDLLRQFQIYEAVLHHEDGEEKGTPLRQLDDTIRKTLRHRKALIDSTERRKSRRHSTGTAPTSNSTRLNHNEDGDSSSSRSSPGIEDSLGGQLNGSYKDNKAEDAGVTPALRRRRERAERQRSFIREQQETAATLKASLNSADNQAEEGNQRLCQRLANGKHEENDSRSNKLNRVSSRKDLTPLMNAVNKLDSETEAKSADTNGMFKKPWMLSMMYGKSIEDSEAPEDDQNFDNDRDDSSERKKLLQLKRENTVKDLTQKLACQNGLGGAADEGNKMAGRMGDMTGLISKAKEGLEKSKSKADVQKSPTGESIPKFEVKKSETELHWEELVKSLKRPLSLCDLDFTDLRSDDEVDVLSPTHITNGIPPPPPPVPLVRGGAAPPPPPPTGRMNSVVPPPMPVMVNGSPSTYGANLRHQRTFGNEPASPTKTSPNSSNIKKTKKTVKLFWKEVRDDPIILAKLQNSGMIWDELSPVTIDTQKLEHLFESRAKDLITKNDNAWYHVSRATMQWYADNNVRRLDWPAQIPDLNPIEHLCDKLDCWKQQELNKSKELIVLDHKRSNAINIGMTKLPPPRSIKTAILKMDATIMNREGIEKLLTMLPTEEERSKIQEAQMTNPDVPLGSAEQFLLTLASISELPARLKLWAFKLDFENSEKVTSCLA</sequence>
<dbReference type="PANTHER" id="PTHR45920">
    <property type="entry name" value="FORMIN HOMOLOGY 2 DOMAIN CONTAINING, ISOFORM I"/>
    <property type="match status" value="1"/>
</dbReference>
<dbReference type="SUPFAM" id="SSF48371">
    <property type="entry name" value="ARM repeat"/>
    <property type="match status" value="1"/>
</dbReference>
<dbReference type="InterPro" id="IPR042201">
    <property type="entry name" value="FH2_Formin_sf"/>
</dbReference>
<evidence type="ECO:0000259" key="3">
    <source>
        <dbReference type="PROSITE" id="PS51232"/>
    </source>
</evidence>
<dbReference type="Gene3D" id="1.20.58.2220">
    <property type="entry name" value="Formin, FH2 domain"/>
    <property type="match status" value="1"/>
</dbReference>
<dbReference type="InterPro" id="IPR014768">
    <property type="entry name" value="GBD/FH3_dom"/>
</dbReference>
<organism evidence="5 6">
    <name type="scientific">Dryococelus australis</name>
    <dbReference type="NCBI Taxonomy" id="614101"/>
    <lineage>
        <taxon>Eukaryota</taxon>
        <taxon>Metazoa</taxon>
        <taxon>Ecdysozoa</taxon>
        <taxon>Arthropoda</taxon>
        <taxon>Hexapoda</taxon>
        <taxon>Insecta</taxon>
        <taxon>Pterygota</taxon>
        <taxon>Neoptera</taxon>
        <taxon>Polyneoptera</taxon>
        <taxon>Phasmatodea</taxon>
        <taxon>Verophasmatodea</taxon>
        <taxon>Anareolatae</taxon>
        <taxon>Phasmatidae</taxon>
        <taxon>Eurycanthinae</taxon>
        <taxon>Dryococelus</taxon>
    </lineage>
</organism>
<dbReference type="Proteomes" id="UP001159363">
    <property type="component" value="Chromosome 7"/>
</dbReference>
<dbReference type="EMBL" id="JARBHB010000008">
    <property type="protein sequence ID" value="KAJ8877458.1"/>
    <property type="molecule type" value="Genomic_DNA"/>
</dbReference>
<dbReference type="PROSITE" id="PS51444">
    <property type="entry name" value="FH2"/>
    <property type="match status" value="1"/>
</dbReference>
<reference evidence="5 6" key="1">
    <citation type="submission" date="2023-02" db="EMBL/GenBank/DDBJ databases">
        <title>LHISI_Scaffold_Assembly.</title>
        <authorList>
            <person name="Stuart O.P."/>
            <person name="Cleave R."/>
            <person name="Magrath M.J.L."/>
            <person name="Mikheyev A.S."/>
        </authorList>
    </citation>
    <scope>NUCLEOTIDE SEQUENCE [LARGE SCALE GENOMIC DNA]</scope>
    <source>
        <strain evidence="5">Daus_M_001</strain>
        <tissue evidence="5">Leg muscle</tissue>
    </source>
</reference>
<dbReference type="SUPFAM" id="SSF101447">
    <property type="entry name" value="Formin homology 2 domain (FH2 domain)"/>
    <property type="match status" value="1"/>
</dbReference>
<feature type="region of interest" description="Disordered" evidence="2">
    <location>
        <begin position="602"/>
        <end position="621"/>
    </location>
</feature>